<accession>D2QNH0</accession>
<reference evidence="1 2" key="1">
    <citation type="journal article" date="2010" name="Stand. Genomic Sci.">
        <title>Complete genome sequence of Spirosoma linguale type strain (1).</title>
        <authorList>
            <person name="Lail K."/>
            <person name="Sikorski J."/>
            <person name="Saunders E."/>
            <person name="Lapidus A."/>
            <person name="Glavina Del Rio T."/>
            <person name="Copeland A."/>
            <person name="Tice H."/>
            <person name="Cheng J.-F."/>
            <person name="Lucas S."/>
            <person name="Nolan M."/>
            <person name="Bruce D."/>
            <person name="Goodwin L."/>
            <person name="Pitluck S."/>
            <person name="Ivanova N."/>
            <person name="Mavromatis K."/>
            <person name="Ovchinnikova G."/>
            <person name="Pati A."/>
            <person name="Chen A."/>
            <person name="Palaniappan K."/>
            <person name="Land M."/>
            <person name="Hauser L."/>
            <person name="Chang Y.-J."/>
            <person name="Jeffries C.D."/>
            <person name="Chain P."/>
            <person name="Brettin T."/>
            <person name="Detter J.C."/>
            <person name="Schuetze A."/>
            <person name="Rohde M."/>
            <person name="Tindall B.J."/>
            <person name="Goeker M."/>
            <person name="Bristow J."/>
            <person name="Eisen J.A."/>
            <person name="Markowitz V."/>
            <person name="Hugenholtz P."/>
            <person name="Kyrpides N.C."/>
            <person name="Klenk H.-P."/>
            <person name="Chen F."/>
        </authorList>
    </citation>
    <scope>NUCLEOTIDE SEQUENCE [LARGE SCALE GENOMIC DNA]</scope>
    <source>
        <strain evidence="2">ATCC 33905 / DSM 74 / LMG 10896 / Claus 1</strain>
    </source>
</reference>
<keyword evidence="2" id="KW-1185">Reference proteome</keyword>
<dbReference type="STRING" id="504472.Slin_3349"/>
<dbReference type="HOGENOM" id="CLU_110693_1_0_10"/>
<name>D2QNH0_SPILD</name>
<proteinExistence type="predicted"/>
<protein>
    <submittedName>
        <fullName evidence="1">Uncharacterized protein</fullName>
    </submittedName>
</protein>
<dbReference type="RefSeq" id="WP_012927880.1">
    <property type="nucleotide sequence ID" value="NC_013730.1"/>
</dbReference>
<dbReference type="EMBL" id="CP001769">
    <property type="protein sequence ID" value="ADB39359.1"/>
    <property type="molecule type" value="Genomic_DNA"/>
</dbReference>
<evidence type="ECO:0000313" key="2">
    <source>
        <dbReference type="Proteomes" id="UP000002028"/>
    </source>
</evidence>
<dbReference type="Proteomes" id="UP000002028">
    <property type="component" value="Chromosome"/>
</dbReference>
<organism evidence="1 2">
    <name type="scientific">Spirosoma linguale (strain ATCC 33905 / DSM 74 / LMG 10896 / Claus 1)</name>
    <dbReference type="NCBI Taxonomy" id="504472"/>
    <lineage>
        <taxon>Bacteria</taxon>
        <taxon>Pseudomonadati</taxon>
        <taxon>Bacteroidota</taxon>
        <taxon>Cytophagia</taxon>
        <taxon>Cytophagales</taxon>
        <taxon>Cytophagaceae</taxon>
        <taxon>Spirosoma</taxon>
    </lineage>
</organism>
<evidence type="ECO:0000313" key="1">
    <source>
        <dbReference type="EMBL" id="ADB39359.1"/>
    </source>
</evidence>
<dbReference type="AlphaFoldDB" id="D2QNH0"/>
<gene>
    <name evidence="1" type="ordered locus">Slin_3349</name>
</gene>
<dbReference type="KEGG" id="sli:Slin_3349"/>
<dbReference type="InterPro" id="IPR046167">
    <property type="entry name" value="DUF6169"/>
</dbReference>
<sequence>MQPKNRPELSLSSPLPYPLKDSNTGFIFETDFGLVYEISFTDDSGYLTGSSFSSVDTVFSFTITHLSGQIQHKDPRVESTIISALHLTFASLPLAVITYVCSLDDNQEKARNRLFHNWYLRTGKNYFVKLDHTSADERIYSSVIFRSDNPAREDINNLFFTLFHK</sequence>
<dbReference type="Pfam" id="PF19666">
    <property type="entry name" value="DUF6169"/>
    <property type="match status" value="1"/>
</dbReference>